<dbReference type="PANTHER" id="PTHR39206:SF1">
    <property type="entry name" value="SLL8004 PROTEIN"/>
    <property type="match status" value="1"/>
</dbReference>
<sequence>MKKDKQLWLLAGGNGAGKSTFYQTRLQPLGLPFINADVLAKQLYPEQPEQHSYEAAKIAAAMRMQLLQEGRNFCFETVFSHPSKIDFVARAKAMGYQIVLVFIHLELVSLNQARIAQRVSEGGHYVPEEKVLSRIPRVLHNIQQVLPLCDHSYLLDNSRFDNPFQQIAEIHTGQLLIQKEPLPAWAQELLKDYLD</sequence>
<dbReference type="Proteomes" id="UP000191980">
    <property type="component" value="Unassembled WGS sequence"/>
</dbReference>
<comment type="caution">
    <text evidence="1">The sequence shown here is derived from an EMBL/GenBank/DDBJ whole genome shotgun (WGS) entry which is preliminary data.</text>
</comment>
<dbReference type="AlphaFoldDB" id="A0A1V8M5U3"/>
<evidence type="ECO:0000313" key="1">
    <source>
        <dbReference type="EMBL" id="OQK16929.1"/>
    </source>
</evidence>
<name>A0A1V8M5U3_9GAMM</name>
<dbReference type="PANTHER" id="PTHR39206">
    <property type="entry name" value="SLL8004 PROTEIN"/>
    <property type="match status" value="1"/>
</dbReference>
<keyword evidence="2" id="KW-1185">Reference proteome</keyword>
<gene>
    <name evidence="1" type="ORF">AU255_03235</name>
</gene>
<protein>
    <recommendedName>
        <fullName evidence="3">UDP-N-acetylglucosamine kinase</fullName>
    </recommendedName>
</protein>
<dbReference type="RefSeq" id="WP_080521545.1">
    <property type="nucleotide sequence ID" value="NZ_LPUF01000001.1"/>
</dbReference>
<dbReference type="OrthoDB" id="9791543at2"/>
<reference evidence="1 2" key="1">
    <citation type="submission" date="2015-12" db="EMBL/GenBank/DDBJ databases">
        <authorList>
            <person name="Shamseldin A."/>
            <person name="Moawad H."/>
            <person name="Abd El-Rahim W.M."/>
            <person name="Sadowsky M.J."/>
        </authorList>
    </citation>
    <scope>NUCLEOTIDE SEQUENCE [LARGE SCALE GENOMIC DNA]</scope>
    <source>
        <strain evidence="1 2">WF1</strain>
    </source>
</reference>
<proteinExistence type="predicted"/>
<dbReference type="Gene3D" id="3.40.50.300">
    <property type="entry name" value="P-loop containing nucleotide triphosphate hydrolases"/>
    <property type="match status" value="1"/>
</dbReference>
<evidence type="ECO:0000313" key="2">
    <source>
        <dbReference type="Proteomes" id="UP000191980"/>
    </source>
</evidence>
<evidence type="ECO:0008006" key="3">
    <source>
        <dbReference type="Google" id="ProtNLM"/>
    </source>
</evidence>
<dbReference type="Pfam" id="PF13671">
    <property type="entry name" value="AAA_33"/>
    <property type="match status" value="1"/>
</dbReference>
<dbReference type="STRING" id="1420851.AU255_03235"/>
<dbReference type="InterPro" id="IPR027417">
    <property type="entry name" value="P-loop_NTPase"/>
</dbReference>
<dbReference type="EMBL" id="LPUF01000001">
    <property type="protein sequence ID" value="OQK16929.1"/>
    <property type="molecule type" value="Genomic_DNA"/>
</dbReference>
<dbReference type="SUPFAM" id="SSF52540">
    <property type="entry name" value="P-loop containing nucleoside triphosphate hydrolases"/>
    <property type="match status" value="1"/>
</dbReference>
<organism evidence="1 2">
    <name type="scientific">Methyloprofundus sedimenti</name>
    <dbReference type="NCBI Taxonomy" id="1420851"/>
    <lineage>
        <taxon>Bacteria</taxon>
        <taxon>Pseudomonadati</taxon>
        <taxon>Pseudomonadota</taxon>
        <taxon>Gammaproteobacteria</taxon>
        <taxon>Methylococcales</taxon>
        <taxon>Methylococcaceae</taxon>
        <taxon>Methyloprofundus</taxon>
    </lineage>
</organism>
<accession>A0A1V8M5U3</accession>